<name>A0A2Y9RIT4_TRIMA</name>
<evidence type="ECO:0000256" key="6">
    <source>
        <dbReference type="ARBA" id="ARBA00023136"/>
    </source>
</evidence>
<dbReference type="RefSeq" id="XP_023591483.1">
    <property type="nucleotide sequence ID" value="XM_023735715.1"/>
</dbReference>
<dbReference type="GO" id="GO:0001836">
    <property type="term" value="P:release of cytochrome c from mitochondria"/>
    <property type="evidence" value="ECO:0007669"/>
    <property type="project" value="UniProtKB-ARBA"/>
</dbReference>
<keyword evidence="5" id="KW-0496">Mitochondrion</keyword>
<gene>
    <name evidence="12" type="primary">BID</name>
</gene>
<dbReference type="AlphaFoldDB" id="A0A2Y9RIT4"/>
<dbReference type="GO" id="GO:2001238">
    <property type="term" value="P:positive regulation of extrinsic apoptotic signaling pathway"/>
    <property type="evidence" value="ECO:0007669"/>
    <property type="project" value="UniProtKB-UniRule"/>
</dbReference>
<evidence type="ECO:0000256" key="7">
    <source>
        <dbReference type="ARBA" id="ARBA00055577"/>
    </source>
</evidence>
<accession>A0A2Y9RIT4</accession>
<dbReference type="Pfam" id="PF06393">
    <property type="entry name" value="BID"/>
    <property type="match status" value="1"/>
</dbReference>
<reference evidence="12" key="1">
    <citation type="submission" date="2025-08" db="UniProtKB">
        <authorList>
            <consortium name="RefSeq"/>
        </authorList>
    </citation>
    <scope>IDENTIFICATION</scope>
</reference>
<keyword evidence="2 10" id="KW-0963">Cytoplasm</keyword>
<dbReference type="STRING" id="127582.A0A2Y9RIT4"/>
<evidence type="ECO:0000256" key="2">
    <source>
        <dbReference type="ARBA" id="ARBA00022490"/>
    </source>
</evidence>
<dbReference type="InParanoid" id="A0A2Y9RIT4"/>
<dbReference type="GO" id="GO:0005829">
    <property type="term" value="C:cytosol"/>
    <property type="evidence" value="ECO:0007669"/>
    <property type="project" value="UniProtKB-UniRule"/>
</dbReference>
<dbReference type="FunFam" id="1.10.437.10:FF:000010">
    <property type="entry name" value="BH3-interacting domain death agonist"/>
    <property type="match status" value="1"/>
</dbReference>
<dbReference type="KEGG" id="tmu:101356396"/>
<dbReference type="GeneID" id="101356396"/>
<dbReference type="FunCoup" id="A0A2Y9RIT4">
    <property type="interactions" value="748"/>
</dbReference>
<dbReference type="GO" id="GO:0033554">
    <property type="term" value="P:cellular response to stress"/>
    <property type="evidence" value="ECO:0007669"/>
    <property type="project" value="UniProtKB-ARBA"/>
</dbReference>
<keyword evidence="6 10" id="KW-0472">Membrane</keyword>
<dbReference type="GO" id="GO:2001244">
    <property type="term" value="P:positive regulation of intrinsic apoptotic signaling pathway"/>
    <property type="evidence" value="ECO:0007669"/>
    <property type="project" value="UniProtKB-UniRule"/>
</dbReference>
<organism evidence="11 12">
    <name type="scientific">Trichechus manatus latirostris</name>
    <name type="common">Florida manatee</name>
    <dbReference type="NCBI Taxonomy" id="127582"/>
    <lineage>
        <taxon>Eukaryota</taxon>
        <taxon>Metazoa</taxon>
        <taxon>Chordata</taxon>
        <taxon>Craniata</taxon>
        <taxon>Vertebrata</taxon>
        <taxon>Euteleostomi</taxon>
        <taxon>Mammalia</taxon>
        <taxon>Eutheria</taxon>
        <taxon>Afrotheria</taxon>
        <taxon>Sirenia</taxon>
        <taxon>Trichechidae</taxon>
        <taxon>Trichechus</taxon>
    </lineage>
</organism>
<proteinExistence type="predicted"/>
<dbReference type="GO" id="GO:0090200">
    <property type="term" value="P:positive regulation of release of cytochrome c from mitochondria"/>
    <property type="evidence" value="ECO:0007669"/>
    <property type="project" value="UniProtKB-ARBA"/>
</dbReference>
<dbReference type="Proteomes" id="UP000248480">
    <property type="component" value="Unplaced"/>
</dbReference>
<evidence type="ECO:0000256" key="4">
    <source>
        <dbReference type="ARBA" id="ARBA00022787"/>
    </source>
</evidence>
<dbReference type="GO" id="GO:0005741">
    <property type="term" value="C:mitochondrial outer membrane"/>
    <property type="evidence" value="ECO:0007669"/>
    <property type="project" value="UniProtKB-SubCell"/>
</dbReference>
<keyword evidence="3 10" id="KW-0053">Apoptosis</keyword>
<dbReference type="CTD" id="637"/>
<comment type="function">
    <text evidence="8 10">Induces caspases and apoptosis. Counters the protective effect of BCL2.</text>
</comment>
<protein>
    <recommendedName>
        <fullName evidence="1 10">BH3-interacting domain death agonist</fullName>
    </recommendedName>
</protein>
<evidence type="ECO:0000256" key="8">
    <source>
        <dbReference type="ARBA" id="ARBA00057135"/>
    </source>
</evidence>
<dbReference type="SUPFAM" id="SSF56854">
    <property type="entry name" value="Bcl-2 inhibitors of programmed cell death"/>
    <property type="match status" value="1"/>
</dbReference>
<comment type="subunit">
    <text evidence="9">Forms heterodimers either with the pro-apoptotic protein BAX or the anti-apoptotic protein BCL2. Interacts with PLEKHN1.</text>
</comment>
<dbReference type="InterPro" id="IPR036834">
    <property type="entry name" value="Bcl-2-like_sf"/>
</dbReference>
<sequence>MDPQVSNGSVLPNEHITNILVFSFFKNCSNCNFRVELEVLGDELPVPAYLKEECDDELQTDGNRSSHLRLGRPEIRLEADSGSQEEVIQIIAEHLAQIGDEIESKVHPSLVQNLAMQFMNMNLSEAERSECLGTALEQAMQTCLMDMELEKKKLMLILLLAKKVANHKPSLLRDIFRTTVNFINQNLFTYLRNLARNEMD</sequence>
<evidence type="ECO:0000256" key="10">
    <source>
        <dbReference type="PIRNR" id="PIRNR038018"/>
    </source>
</evidence>
<dbReference type="PANTHER" id="PTHR35447">
    <property type="entry name" value="BH3-INTERACTING DOMAIN DEATH AGONIST"/>
    <property type="match status" value="1"/>
</dbReference>
<dbReference type="GO" id="GO:0035556">
    <property type="term" value="P:intracellular signal transduction"/>
    <property type="evidence" value="ECO:0007669"/>
    <property type="project" value="UniProtKB-ARBA"/>
</dbReference>
<dbReference type="InterPro" id="IPR010479">
    <property type="entry name" value="BID"/>
</dbReference>
<evidence type="ECO:0000313" key="11">
    <source>
        <dbReference type="Proteomes" id="UP000248480"/>
    </source>
</evidence>
<comment type="subcellular location">
    <subcellularLocation>
        <location evidence="10">Cytoplasm</location>
    </subcellularLocation>
    <subcellularLocation>
        <location evidence="10">Mitochondrion outer membrane</location>
    </subcellularLocation>
</comment>
<dbReference type="PANTHER" id="PTHR35447:SF1">
    <property type="entry name" value="BH3-INTERACTING DOMAIN DEATH AGONIST"/>
    <property type="match status" value="1"/>
</dbReference>
<dbReference type="Gene3D" id="1.10.437.10">
    <property type="entry name" value="Blc2-like"/>
    <property type="match status" value="1"/>
</dbReference>
<evidence type="ECO:0000256" key="9">
    <source>
        <dbReference type="ARBA" id="ARBA00063031"/>
    </source>
</evidence>
<evidence type="ECO:0000256" key="5">
    <source>
        <dbReference type="ARBA" id="ARBA00023128"/>
    </source>
</evidence>
<evidence type="ECO:0000313" key="12">
    <source>
        <dbReference type="RefSeq" id="XP_023591483.1"/>
    </source>
</evidence>
<comment type="domain">
    <text evidence="10">Intact BH3 motif is required by BIK, BID, BAK, BAD and BAX for their pro-apoptotic activity and for their interaction with anti-apoptotic members of the Bcl-2 family.</text>
</comment>
<comment type="function">
    <text evidence="7">Induces caspase activation and apoptosis. Allows the release of cytochrome c.</text>
</comment>
<evidence type="ECO:0000256" key="3">
    <source>
        <dbReference type="ARBA" id="ARBA00022703"/>
    </source>
</evidence>
<keyword evidence="4 10" id="KW-1000">Mitochondrion outer membrane</keyword>
<dbReference type="PIRSF" id="PIRSF038018">
    <property type="entry name" value="BID"/>
    <property type="match status" value="1"/>
</dbReference>
<keyword evidence="11" id="KW-1185">Reference proteome</keyword>
<evidence type="ECO:0000256" key="1">
    <source>
        <dbReference type="ARBA" id="ARBA00015802"/>
    </source>
</evidence>